<proteinExistence type="inferred from homology"/>
<gene>
    <name evidence="1" type="primary">sfsA</name>
    <name evidence="4" type="ORF">ALGA_3790</name>
</gene>
<evidence type="ECO:0000313" key="4">
    <source>
        <dbReference type="EMBL" id="BAX82082.1"/>
    </source>
</evidence>
<dbReference type="Pfam" id="PF03749">
    <property type="entry name" value="SfsA"/>
    <property type="match status" value="1"/>
</dbReference>
<comment type="similarity">
    <text evidence="1">Belongs to the SfsA family.</text>
</comment>
<dbReference type="InterPro" id="IPR040452">
    <property type="entry name" value="SfsA_C"/>
</dbReference>
<dbReference type="Gene3D" id="3.40.1350.60">
    <property type="match status" value="1"/>
</dbReference>
<keyword evidence="5" id="KW-1185">Reference proteome</keyword>
<dbReference type="InterPro" id="IPR041465">
    <property type="entry name" value="SfsA_N"/>
</dbReference>
<accession>A0A1Y1CQ66</accession>
<dbReference type="CDD" id="cd22359">
    <property type="entry name" value="SfsA-like_bacterial"/>
    <property type="match status" value="1"/>
</dbReference>
<dbReference type="InterPro" id="IPR005224">
    <property type="entry name" value="SfsA"/>
</dbReference>
<dbReference type="Pfam" id="PF17746">
    <property type="entry name" value="SfsA_N"/>
    <property type="match status" value="1"/>
</dbReference>
<dbReference type="RefSeq" id="WP_096432079.1">
    <property type="nucleotide sequence ID" value="NZ_AP018042.1"/>
</dbReference>
<dbReference type="PANTHER" id="PTHR30545:SF2">
    <property type="entry name" value="SUGAR FERMENTATION STIMULATION PROTEIN A"/>
    <property type="match status" value="1"/>
</dbReference>
<dbReference type="PANTHER" id="PTHR30545">
    <property type="entry name" value="SUGAR FERMENTATION STIMULATION PROTEIN A"/>
    <property type="match status" value="1"/>
</dbReference>
<dbReference type="Proteomes" id="UP000218267">
    <property type="component" value="Chromosome"/>
</dbReference>
<name>A0A1Y1CQ66_9BACT</name>
<dbReference type="Gene3D" id="2.40.50.580">
    <property type="match status" value="1"/>
</dbReference>
<reference evidence="4 5" key="1">
    <citation type="journal article" date="2018" name="Mar. Genomics">
        <title>Complete genome sequence of Marinifilaceae bacterium strain SPP2, isolated from the Antarctic marine sediment.</title>
        <authorList>
            <person name="Watanabe M."/>
            <person name="Kojima H."/>
            <person name="Fukui M."/>
        </authorList>
    </citation>
    <scope>NUCLEOTIDE SEQUENCE [LARGE SCALE GENOMIC DNA]</scope>
    <source>
        <strain evidence="4 5">SPP2</strain>
    </source>
</reference>
<dbReference type="OrthoDB" id="9802365at2"/>
<reference evidence="5" key="2">
    <citation type="journal article" date="2020" name="Antonie Van Leeuwenhoek">
        <title>Labilibaculum antarcticum sp. nov., a novel facultative anaerobic, psychrotorelant bacterium isolated from marine sediment of Antarctica.</title>
        <authorList>
            <person name="Watanabe M."/>
            <person name="Kojima H."/>
            <person name="Fukui M."/>
        </authorList>
    </citation>
    <scope>NUCLEOTIDE SEQUENCE [LARGE SCALE GENOMIC DNA]</scope>
    <source>
        <strain evidence="5">SPP2</strain>
    </source>
</reference>
<dbReference type="GO" id="GO:0003677">
    <property type="term" value="F:DNA binding"/>
    <property type="evidence" value="ECO:0007669"/>
    <property type="project" value="InterPro"/>
</dbReference>
<evidence type="ECO:0000259" key="2">
    <source>
        <dbReference type="Pfam" id="PF03749"/>
    </source>
</evidence>
<organism evidence="4 5">
    <name type="scientific">Labilibaculum antarcticum</name>
    <dbReference type="NCBI Taxonomy" id="1717717"/>
    <lineage>
        <taxon>Bacteria</taxon>
        <taxon>Pseudomonadati</taxon>
        <taxon>Bacteroidota</taxon>
        <taxon>Bacteroidia</taxon>
        <taxon>Marinilabiliales</taxon>
        <taxon>Marinifilaceae</taxon>
        <taxon>Labilibaculum</taxon>
    </lineage>
</organism>
<evidence type="ECO:0000256" key="1">
    <source>
        <dbReference type="HAMAP-Rule" id="MF_00095"/>
    </source>
</evidence>
<dbReference type="KEGG" id="mbas:ALGA_3790"/>
<evidence type="ECO:0000259" key="3">
    <source>
        <dbReference type="Pfam" id="PF17746"/>
    </source>
</evidence>
<dbReference type="AlphaFoldDB" id="A0A1Y1CQ66"/>
<dbReference type="HAMAP" id="MF_00095">
    <property type="entry name" value="SfsA"/>
    <property type="match status" value="1"/>
</dbReference>
<sequence length="231" mass="26614">MIFPNKLVHGRLIKRYKRFLADVVLDNGDIVVAHTSNSGSMKSCLEEGAEVYLTYVDDPKRKTKYTWEMIKINDSWVGINTLVPNQLVYEAVKNQEFVALREYSFVKREVKFDDSRFDVFASNEDEECFIEVKNVSMKVGEYARFPDAVTTRGKKHLNTLMKVKKEGKRAVMVYVIQRTDVSKFAPAFDIDLEYAKTLNEAFEYGVELYAIQAIVTPEQVELGELLPIELE</sequence>
<evidence type="ECO:0000313" key="5">
    <source>
        <dbReference type="Proteomes" id="UP000218267"/>
    </source>
</evidence>
<feature type="domain" description="SfsA N-terminal OB" evidence="3">
    <location>
        <begin position="13"/>
        <end position="79"/>
    </location>
</feature>
<protein>
    <recommendedName>
        <fullName evidence="1">Sugar fermentation stimulation protein homolog</fullName>
    </recommendedName>
</protein>
<feature type="domain" description="Sugar fermentation stimulation protein C-terminal" evidence="2">
    <location>
        <begin position="83"/>
        <end position="218"/>
    </location>
</feature>
<dbReference type="NCBIfam" id="TIGR00230">
    <property type="entry name" value="sfsA"/>
    <property type="match status" value="1"/>
</dbReference>
<dbReference type="EMBL" id="AP018042">
    <property type="protein sequence ID" value="BAX82082.1"/>
    <property type="molecule type" value="Genomic_DNA"/>
</dbReference>